<protein>
    <recommendedName>
        <fullName evidence="9">Carrier domain-containing protein</fullName>
    </recommendedName>
</protein>
<evidence type="ECO:0000313" key="10">
    <source>
        <dbReference type="EnsemblMetazoa" id="BGLB008056-PB"/>
    </source>
</evidence>
<dbReference type="InterPro" id="IPR013968">
    <property type="entry name" value="PKS_KR"/>
</dbReference>
<dbReference type="GO" id="GO:0006633">
    <property type="term" value="P:fatty acid biosynthetic process"/>
    <property type="evidence" value="ECO:0007669"/>
    <property type="project" value="UniProtKB-KW"/>
</dbReference>
<dbReference type="InterPro" id="IPR036291">
    <property type="entry name" value="NAD(P)-bd_dom_sf"/>
</dbReference>
<keyword evidence="6" id="KW-0443">Lipid metabolism</keyword>
<dbReference type="STRING" id="6526.A0A2C9JTZ4"/>
<evidence type="ECO:0000256" key="3">
    <source>
        <dbReference type="ARBA" id="ARBA00022832"/>
    </source>
</evidence>
<keyword evidence="4" id="KW-0521">NADP</keyword>
<dbReference type="InterPro" id="IPR036736">
    <property type="entry name" value="ACP-like_sf"/>
</dbReference>
<dbReference type="InterPro" id="IPR009081">
    <property type="entry name" value="PP-bd_ACP"/>
</dbReference>
<accession>A0A2C9JTZ4</accession>
<evidence type="ECO:0000256" key="4">
    <source>
        <dbReference type="ARBA" id="ARBA00022857"/>
    </source>
</evidence>
<dbReference type="EnsemblMetazoa" id="BGLB008056-RB">
    <property type="protein sequence ID" value="BGLB008056-PB"/>
    <property type="gene ID" value="BGLB008056"/>
</dbReference>
<dbReference type="SUPFAM" id="SSF51735">
    <property type="entry name" value="NAD(P)-binding Rossmann-fold domains"/>
    <property type="match status" value="1"/>
</dbReference>
<evidence type="ECO:0000256" key="7">
    <source>
        <dbReference type="ARBA" id="ARBA00023160"/>
    </source>
</evidence>
<dbReference type="KEGG" id="bgt:106068227"/>
<dbReference type="GO" id="GO:0016491">
    <property type="term" value="F:oxidoreductase activity"/>
    <property type="evidence" value="ECO:0007669"/>
    <property type="project" value="UniProtKB-KW"/>
</dbReference>
<dbReference type="Gene3D" id="3.40.50.720">
    <property type="entry name" value="NAD(P)-binding Rossmann-like Domain"/>
    <property type="match status" value="1"/>
</dbReference>
<dbReference type="Pfam" id="PF00550">
    <property type="entry name" value="PP-binding"/>
    <property type="match status" value="1"/>
</dbReference>
<dbReference type="InterPro" id="IPR050091">
    <property type="entry name" value="PKS_NRPS_Biosynth_Enz"/>
</dbReference>
<dbReference type="PANTHER" id="PTHR43775:SF7">
    <property type="entry name" value="FATTY ACID SYNTHASE"/>
    <property type="match status" value="1"/>
</dbReference>
<feature type="domain" description="Carrier" evidence="9">
    <location>
        <begin position="143"/>
        <end position="219"/>
    </location>
</feature>
<dbReference type="GO" id="GO:0004312">
    <property type="term" value="F:fatty acid synthase activity"/>
    <property type="evidence" value="ECO:0007669"/>
    <property type="project" value="TreeGrafter"/>
</dbReference>
<dbReference type="SUPFAM" id="SSF47336">
    <property type="entry name" value="ACP-like"/>
    <property type="match status" value="1"/>
</dbReference>
<evidence type="ECO:0000259" key="9">
    <source>
        <dbReference type="PROSITE" id="PS50075"/>
    </source>
</evidence>
<dbReference type="Gene3D" id="1.10.1200.10">
    <property type="entry name" value="ACP-like"/>
    <property type="match status" value="1"/>
</dbReference>
<keyword evidence="3" id="KW-0276">Fatty acid metabolism</keyword>
<keyword evidence="5" id="KW-0560">Oxidoreductase</keyword>
<dbReference type="Pfam" id="PF08659">
    <property type="entry name" value="KR"/>
    <property type="match status" value="1"/>
</dbReference>
<keyword evidence="1" id="KW-0596">Phosphopantetheine</keyword>
<evidence type="ECO:0000256" key="1">
    <source>
        <dbReference type="ARBA" id="ARBA00022450"/>
    </source>
</evidence>
<proteinExistence type="predicted"/>
<evidence type="ECO:0000313" key="11">
    <source>
        <dbReference type="Proteomes" id="UP000076420"/>
    </source>
</evidence>
<dbReference type="VEuPathDB" id="VectorBase:BGLB008056"/>
<keyword evidence="2" id="KW-0444">Lipid biosynthesis</keyword>
<evidence type="ECO:0000256" key="2">
    <source>
        <dbReference type="ARBA" id="ARBA00022516"/>
    </source>
</evidence>
<dbReference type="Proteomes" id="UP000076420">
    <property type="component" value="Unassembled WGS sequence"/>
</dbReference>
<gene>
    <name evidence="10" type="primary">106068227</name>
</gene>
<reference evidence="10" key="1">
    <citation type="submission" date="2020-05" db="UniProtKB">
        <authorList>
            <consortium name="EnsemblMetazoa"/>
        </authorList>
    </citation>
    <scope>IDENTIFICATION</scope>
    <source>
        <strain evidence="10">BB02</strain>
    </source>
</reference>
<name>A0A2C9JTZ4_BIOGL</name>
<evidence type="ECO:0000256" key="8">
    <source>
        <dbReference type="ARBA" id="ARBA00023268"/>
    </source>
</evidence>
<keyword evidence="8" id="KW-0511">Multifunctional enzyme</keyword>
<keyword evidence="7" id="KW-0275">Fatty acid biosynthesis</keyword>
<dbReference type="VEuPathDB" id="VectorBase:BGLAX_052624"/>
<dbReference type="PROSITE" id="PS50075">
    <property type="entry name" value="CARRIER"/>
    <property type="match status" value="1"/>
</dbReference>
<dbReference type="AlphaFoldDB" id="A0A2C9JTZ4"/>
<dbReference type="PANTHER" id="PTHR43775">
    <property type="entry name" value="FATTY ACID SYNTHASE"/>
    <property type="match status" value="1"/>
</dbReference>
<evidence type="ECO:0000256" key="5">
    <source>
        <dbReference type="ARBA" id="ARBA00023002"/>
    </source>
</evidence>
<organism evidence="10 11">
    <name type="scientific">Biomphalaria glabrata</name>
    <name type="common">Bloodfluke planorb</name>
    <name type="synonym">Freshwater snail</name>
    <dbReference type="NCBI Taxonomy" id="6526"/>
    <lineage>
        <taxon>Eukaryota</taxon>
        <taxon>Metazoa</taxon>
        <taxon>Spiralia</taxon>
        <taxon>Lophotrochozoa</taxon>
        <taxon>Mollusca</taxon>
        <taxon>Gastropoda</taxon>
        <taxon>Heterobranchia</taxon>
        <taxon>Euthyneura</taxon>
        <taxon>Panpulmonata</taxon>
        <taxon>Hygrophila</taxon>
        <taxon>Lymnaeoidea</taxon>
        <taxon>Planorbidae</taxon>
        <taxon>Biomphalaria</taxon>
    </lineage>
</organism>
<evidence type="ECO:0000256" key="6">
    <source>
        <dbReference type="ARBA" id="ARBA00023098"/>
    </source>
</evidence>
<sequence length="219" mass="24393">MTNELFQAASEPKVNATSHFDQLTRELCKDTSVWFVTFSSQTSARGNPAQTNYAYANSFMERVCEKRVADGLHGLAIQWGWIGSVGTVVKRLEQGDFSTQYISQYLPQSLDSCFDCMEQALVCGHPVVGVFVKNTLQTSHVNKDNDTVKQSILDQVVKILALKDPDSLTDSITLQDVGIDSIMTSEVKQLLEKSVNVSLSNKEVKTLTFQKLREMDASR</sequence>